<dbReference type="EMBL" id="CM000139">
    <property type="protein sequence ID" value="EEE57068.1"/>
    <property type="molecule type" value="Genomic_DNA"/>
</dbReference>
<feature type="region of interest" description="Disordered" evidence="1">
    <location>
        <begin position="511"/>
        <end position="531"/>
    </location>
</feature>
<accession>A0A8J8XQE2</accession>
<dbReference type="AlphaFoldDB" id="A0A8J8XQE2"/>
<name>A0A8J8XQE2_ORYSJ</name>
<reference evidence="3" key="2">
    <citation type="submission" date="2008-12" db="EMBL/GenBank/DDBJ databases">
        <title>Improved gene annotation of the rice (Oryza sativa) genomes.</title>
        <authorList>
            <person name="Wang J."/>
            <person name="Li R."/>
            <person name="Fan W."/>
            <person name="Huang Q."/>
            <person name="Zhang J."/>
            <person name="Zhou Y."/>
            <person name="Hu Y."/>
            <person name="Zi S."/>
            <person name="Li J."/>
            <person name="Ni P."/>
            <person name="Zheng H."/>
            <person name="Zhang Y."/>
            <person name="Zhao M."/>
            <person name="Hao Q."/>
            <person name="McDermott J."/>
            <person name="Samudrala R."/>
            <person name="Kristiansen K."/>
            <person name="Wong G.K.-S."/>
        </authorList>
    </citation>
    <scope>NUCLEOTIDE SEQUENCE</scope>
</reference>
<organism evidence="3">
    <name type="scientific">Oryza sativa subsp. japonica</name>
    <name type="common">Rice</name>
    <dbReference type="NCBI Taxonomy" id="39947"/>
    <lineage>
        <taxon>Eukaryota</taxon>
        <taxon>Viridiplantae</taxon>
        <taxon>Streptophyta</taxon>
        <taxon>Embryophyta</taxon>
        <taxon>Tracheophyta</taxon>
        <taxon>Spermatophyta</taxon>
        <taxon>Magnoliopsida</taxon>
        <taxon>Liliopsida</taxon>
        <taxon>Poales</taxon>
        <taxon>Poaceae</taxon>
        <taxon>BOP clade</taxon>
        <taxon>Oryzoideae</taxon>
        <taxon>Oryzeae</taxon>
        <taxon>Oryzinae</taxon>
        <taxon>Oryza</taxon>
        <taxon>Oryza sativa</taxon>
    </lineage>
</organism>
<feature type="region of interest" description="Disordered" evidence="1">
    <location>
        <begin position="57"/>
        <end position="107"/>
    </location>
</feature>
<feature type="compositionally biased region" description="Basic and acidic residues" evidence="1">
    <location>
        <begin position="93"/>
        <end position="104"/>
    </location>
</feature>
<feature type="compositionally biased region" description="Polar residues" evidence="1">
    <location>
        <begin position="82"/>
        <end position="92"/>
    </location>
</feature>
<feature type="compositionally biased region" description="Basic and acidic residues" evidence="1">
    <location>
        <begin position="58"/>
        <end position="78"/>
    </location>
</feature>
<feature type="domain" description="DUF7597" evidence="2">
    <location>
        <begin position="192"/>
        <end position="299"/>
    </location>
</feature>
<evidence type="ECO:0000256" key="1">
    <source>
        <dbReference type="SAM" id="MobiDB-lite"/>
    </source>
</evidence>
<reference evidence="3" key="1">
    <citation type="journal article" date="2005" name="PLoS Biol.">
        <title>The genomes of Oryza sativa: a history of duplications.</title>
        <authorList>
            <person name="Yu J."/>
            <person name="Wang J."/>
            <person name="Lin W."/>
            <person name="Li S."/>
            <person name="Li H."/>
            <person name="Zhou J."/>
            <person name="Ni P."/>
            <person name="Dong W."/>
            <person name="Hu S."/>
            <person name="Zeng C."/>
            <person name="Zhang J."/>
            <person name="Zhang Y."/>
            <person name="Li R."/>
            <person name="Xu Z."/>
            <person name="Li S."/>
            <person name="Li X."/>
            <person name="Zheng H."/>
            <person name="Cong L."/>
            <person name="Lin L."/>
            <person name="Yin J."/>
            <person name="Geng J."/>
            <person name="Li G."/>
            <person name="Shi J."/>
            <person name="Liu J."/>
            <person name="Lv H."/>
            <person name="Li J."/>
            <person name="Wang J."/>
            <person name="Deng Y."/>
            <person name="Ran L."/>
            <person name="Shi X."/>
            <person name="Wang X."/>
            <person name="Wu Q."/>
            <person name="Li C."/>
            <person name="Ren X."/>
            <person name="Wang J."/>
            <person name="Wang X."/>
            <person name="Li D."/>
            <person name="Liu D."/>
            <person name="Zhang X."/>
            <person name="Ji Z."/>
            <person name="Zhao W."/>
            <person name="Sun Y."/>
            <person name="Zhang Z."/>
            <person name="Bao J."/>
            <person name="Han Y."/>
            <person name="Dong L."/>
            <person name="Ji J."/>
            <person name="Chen P."/>
            <person name="Wu S."/>
            <person name="Liu J."/>
            <person name="Xiao Y."/>
            <person name="Bu D."/>
            <person name="Tan J."/>
            <person name="Yang L."/>
            <person name="Ye C."/>
            <person name="Zhang J."/>
            <person name="Xu J."/>
            <person name="Zhou Y."/>
            <person name="Yu Y."/>
            <person name="Zhang B."/>
            <person name="Zhuang S."/>
            <person name="Wei H."/>
            <person name="Liu B."/>
            <person name="Lei M."/>
            <person name="Yu H."/>
            <person name="Li Y."/>
            <person name="Xu H."/>
            <person name="Wei S."/>
            <person name="He X."/>
            <person name="Fang L."/>
            <person name="Zhang Z."/>
            <person name="Zhang Y."/>
            <person name="Huang X."/>
            <person name="Su Z."/>
            <person name="Tong W."/>
            <person name="Li J."/>
            <person name="Tong Z."/>
            <person name="Li S."/>
            <person name="Ye J."/>
            <person name="Wang L."/>
            <person name="Fang L."/>
            <person name="Lei T."/>
            <person name="Chen C."/>
            <person name="Chen H."/>
            <person name="Xu Z."/>
            <person name="Li H."/>
            <person name="Huang H."/>
            <person name="Zhang F."/>
            <person name="Xu H."/>
            <person name="Li N."/>
            <person name="Zhao C."/>
            <person name="Li S."/>
            <person name="Dong L."/>
            <person name="Huang Y."/>
            <person name="Li L."/>
            <person name="Xi Y."/>
            <person name="Qi Q."/>
            <person name="Li W."/>
            <person name="Zhang B."/>
            <person name="Hu W."/>
            <person name="Zhang Y."/>
            <person name="Tian X."/>
            <person name="Jiao Y."/>
            <person name="Liang X."/>
            <person name="Jin J."/>
            <person name="Gao L."/>
            <person name="Zheng W."/>
            <person name="Hao B."/>
            <person name="Liu S."/>
            <person name="Wang W."/>
            <person name="Yuan L."/>
            <person name="Cao M."/>
            <person name="McDermott J."/>
            <person name="Samudrala R."/>
            <person name="Wang J."/>
            <person name="Wong G.K."/>
            <person name="Yang H."/>
        </authorList>
    </citation>
    <scope>NUCLEOTIDE SEQUENCE [LARGE SCALE GENOMIC DNA]</scope>
</reference>
<feature type="region of interest" description="Disordered" evidence="1">
    <location>
        <begin position="163"/>
        <end position="185"/>
    </location>
</feature>
<protein>
    <recommendedName>
        <fullName evidence="2">DUF7597 domain-containing protein</fullName>
    </recommendedName>
</protein>
<dbReference type="PANTHER" id="PTHR33075">
    <property type="entry name" value="OS02G0499800 PROTEIN"/>
    <property type="match status" value="1"/>
</dbReference>
<dbReference type="Proteomes" id="UP000007752">
    <property type="component" value="Chromosome 2"/>
</dbReference>
<proteinExistence type="predicted"/>
<gene>
    <name evidence="3" type="ORF">OsJ_06891</name>
</gene>
<dbReference type="InterPro" id="IPR056018">
    <property type="entry name" value="DUF7597"/>
</dbReference>
<dbReference type="Pfam" id="PF24530">
    <property type="entry name" value="DUF7597"/>
    <property type="match status" value="1"/>
</dbReference>
<dbReference type="PANTHER" id="PTHR33075:SF7">
    <property type="entry name" value="OS02G0303350 PROTEIN"/>
    <property type="match status" value="1"/>
</dbReference>
<feature type="region of interest" description="Disordered" evidence="1">
    <location>
        <begin position="1"/>
        <end position="27"/>
    </location>
</feature>
<sequence>MRWEKEQSDEWTIVKRKKGKSPSNHSVIPVSSVFNRFRVLNSSSSRPAGVLLNNVSSKEPEKVARRIADGDHRSDSHDSSSMAPKSLSNDLVSHQKTDKPDPTSKHNYFKKNILSTPFWAMRKSPWISPRELSHNQFRGSRNQFAENLGAKSPINSVIPTVSHPLSSPDSTVNPPLSPATNSSSPMANLQPHPLWFIPPGQHLHPAGPNHRRRVDTVNFIPTPMRHEDFVLAIVHPALPEDLWDEHRAEISGFFEQVSHVRVAASFPHPNVVALFQIDSPDQRDALVLGLPINYDGNHEGPVDPNVEDAPAWQFGNEQQQHNQQNPNWGAWEDNQGGNQVDEHLMPLVPQLLIDLQASSASSLSTYPSASSASIADSAVSISTDEQALTSPDKSIVVHKDSVHADLYNYLCERFPHTMFDKHFTQDSSFWAALSIGPYMPGESSSSRQHLGYSQGMESELPVLMLTHLVIVPPVVHVLPAPVKSPKIRIDTPITTVGLRRSSRLSALNDGHKDEFLTQPDPNQGIGKPRGKSVKKLKQVAKEVGLLFSGCDLQDSDFEEGSTTEDASGAPADCSCLFCKKMAVDLCGASAQEVSQIDLLKTRAPNESDGNN</sequence>
<evidence type="ECO:0000313" key="3">
    <source>
        <dbReference type="EMBL" id="EEE57068.1"/>
    </source>
</evidence>
<evidence type="ECO:0000259" key="2">
    <source>
        <dbReference type="Pfam" id="PF24530"/>
    </source>
</evidence>